<keyword evidence="11" id="KW-0862">Zinc</keyword>
<evidence type="ECO:0000256" key="2">
    <source>
        <dbReference type="ARBA" id="ARBA00005201"/>
    </source>
</evidence>
<dbReference type="PANTHER" id="PTHR22749">
    <property type="entry name" value="RIBOFLAVIN KINASE/FMN ADENYLYLTRANSFERASE"/>
    <property type="match status" value="1"/>
</dbReference>
<evidence type="ECO:0000313" key="19">
    <source>
        <dbReference type="EMBL" id="CAD7265443.1"/>
    </source>
</evidence>
<dbReference type="GO" id="GO:0046872">
    <property type="term" value="F:metal ion binding"/>
    <property type="evidence" value="ECO:0007669"/>
    <property type="project" value="UniProtKB-KW"/>
</dbReference>
<evidence type="ECO:0000256" key="15">
    <source>
        <dbReference type="ARBA" id="ARBA00054097"/>
    </source>
</evidence>
<keyword evidence="17" id="KW-0175">Coiled coil</keyword>
<keyword evidence="5" id="KW-0285">Flavoprotein</keyword>
<evidence type="ECO:0000256" key="13">
    <source>
        <dbReference type="ARBA" id="ARBA00029789"/>
    </source>
</evidence>
<evidence type="ECO:0000256" key="14">
    <source>
        <dbReference type="ARBA" id="ARBA00050912"/>
    </source>
</evidence>
<comment type="function">
    <text evidence="15">Catalyzes the phosphorylation of riboflavin (vitamin B2) to form flavin-mononucleotide (FMN), hence rate-limiting enzyme in the synthesis of FAD. Essential for TNF-induced reactive oxygen species (ROS) production. Through its interaction with both TNFRSF1A and CYBA, physically and functionally couples TNFRSF1A to NADPH oxidase. TNF-activation of RFK may enhance the incorporation of FAD in NADPH oxidase, a critical step for the assembly and activation of NADPH oxidase.</text>
</comment>
<dbReference type="FunFam" id="2.40.30.30:FF:000002">
    <property type="entry name" value="Riboflavin kinase, putative"/>
    <property type="match status" value="1"/>
</dbReference>
<evidence type="ECO:0000256" key="6">
    <source>
        <dbReference type="ARBA" id="ARBA00022643"/>
    </source>
</evidence>
<dbReference type="GO" id="GO:0009398">
    <property type="term" value="P:FMN biosynthetic process"/>
    <property type="evidence" value="ECO:0007669"/>
    <property type="project" value="UniProtKB-UniPathway"/>
</dbReference>
<reference evidence="19" key="1">
    <citation type="submission" date="2020-11" db="EMBL/GenBank/DDBJ databases">
        <authorList>
            <person name="Tran Van P."/>
        </authorList>
    </citation>
    <scope>NUCLEOTIDE SEQUENCE</scope>
</reference>
<comment type="pathway">
    <text evidence="2">Cofactor biosynthesis; FMN biosynthesis; FMN from riboflavin (ATP route): step 1/1.</text>
</comment>
<feature type="domain" description="Riboflavin kinase" evidence="18">
    <location>
        <begin position="5"/>
        <end position="133"/>
    </location>
</feature>
<dbReference type="GO" id="GO:0005739">
    <property type="term" value="C:mitochondrion"/>
    <property type="evidence" value="ECO:0007669"/>
    <property type="project" value="TreeGrafter"/>
</dbReference>
<comment type="catalytic activity">
    <reaction evidence="14">
        <text>riboflavin + ATP = FMN + ADP + H(+)</text>
        <dbReference type="Rhea" id="RHEA:14357"/>
        <dbReference type="ChEBI" id="CHEBI:15378"/>
        <dbReference type="ChEBI" id="CHEBI:30616"/>
        <dbReference type="ChEBI" id="CHEBI:57986"/>
        <dbReference type="ChEBI" id="CHEBI:58210"/>
        <dbReference type="ChEBI" id="CHEBI:456216"/>
        <dbReference type="EC" id="2.7.1.26"/>
    </reaction>
    <physiologicalReaction direction="left-to-right" evidence="14">
        <dbReference type="Rhea" id="RHEA:14358"/>
    </physiologicalReaction>
</comment>
<evidence type="ECO:0000256" key="8">
    <source>
        <dbReference type="ARBA" id="ARBA00022723"/>
    </source>
</evidence>
<evidence type="ECO:0000256" key="10">
    <source>
        <dbReference type="ARBA" id="ARBA00022777"/>
    </source>
</evidence>
<evidence type="ECO:0000256" key="4">
    <source>
        <dbReference type="ARBA" id="ARBA00017394"/>
    </source>
</evidence>
<dbReference type="UniPathway" id="UPA00276">
    <property type="reaction ID" value="UER00406"/>
</dbReference>
<evidence type="ECO:0000256" key="3">
    <source>
        <dbReference type="ARBA" id="ARBA00012105"/>
    </source>
</evidence>
<keyword evidence="8" id="KW-0479">Metal-binding</keyword>
<evidence type="ECO:0000256" key="11">
    <source>
        <dbReference type="ARBA" id="ARBA00022833"/>
    </source>
</evidence>
<evidence type="ECO:0000256" key="16">
    <source>
        <dbReference type="ARBA" id="ARBA00077632"/>
    </source>
</evidence>
<dbReference type="GO" id="GO:0009231">
    <property type="term" value="P:riboflavin biosynthetic process"/>
    <property type="evidence" value="ECO:0007669"/>
    <property type="project" value="InterPro"/>
</dbReference>
<keyword evidence="6" id="KW-0288">FMN</keyword>
<dbReference type="Pfam" id="PF01687">
    <property type="entry name" value="Flavokinase"/>
    <property type="match status" value="1"/>
</dbReference>
<dbReference type="SUPFAM" id="SSF82114">
    <property type="entry name" value="Riboflavin kinase-like"/>
    <property type="match status" value="1"/>
</dbReference>
<dbReference type="SMART" id="SM00904">
    <property type="entry name" value="Flavokinase"/>
    <property type="match status" value="1"/>
</dbReference>
<dbReference type="GO" id="GO:0005524">
    <property type="term" value="F:ATP binding"/>
    <property type="evidence" value="ECO:0007669"/>
    <property type="project" value="UniProtKB-KW"/>
</dbReference>
<feature type="coiled-coil region" evidence="17">
    <location>
        <begin position="111"/>
        <end position="138"/>
    </location>
</feature>
<comment type="cofactor">
    <cofactor evidence="1">
        <name>Zn(2+)</name>
        <dbReference type="ChEBI" id="CHEBI:29105"/>
    </cofactor>
</comment>
<dbReference type="AlphaFoldDB" id="A0A7R9B326"/>
<dbReference type="Gene3D" id="2.40.30.30">
    <property type="entry name" value="Riboflavin kinase-like"/>
    <property type="match status" value="1"/>
</dbReference>
<accession>A0A7R9B326</accession>
<dbReference type="GO" id="GO:0008531">
    <property type="term" value="F:riboflavin kinase activity"/>
    <property type="evidence" value="ECO:0007669"/>
    <property type="project" value="UniProtKB-EC"/>
</dbReference>
<evidence type="ECO:0000256" key="17">
    <source>
        <dbReference type="SAM" id="Coils"/>
    </source>
</evidence>
<name>A0A7R9B326_TIMSH</name>
<evidence type="ECO:0000259" key="18">
    <source>
        <dbReference type="SMART" id="SM00904"/>
    </source>
</evidence>
<evidence type="ECO:0000256" key="7">
    <source>
        <dbReference type="ARBA" id="ARBA00022679"/>
    </source>
</evidence>
<proteinExistence type="predicted"/>
<dbReference type="EC" id="2.7.1.26" evidence="3"/>
<dbReference type="EMBL" id="OC005515">
    <property type="protein sequence ID" value="CAD7265443.1"/>
    <property type="molecule type" value="Genomic_DNA"/>
</dbReference>
<organism evidence="19">
    <name type="scientific">Timema shepardi</name>
    <name type="common">Walking stick</name>
    <dbReference type="NCBI Taxonomy" id="629360"/>
    <lineage>
        <taxon>Eukaryota</taxon>
        <taxon>Metazoa</taxon>
        <taxon>Ecdysozoa</taxon>
        <taxon>Arthropoda</taxon>
        <taxon>Hexapoda</taxon>
        <taxon>Insecta</taxon>
        <taxon>Pterygota</taxon>
        <taxon>Neoptera</taxon>
        <taxon>Polyneoptera</taxon>
        <taxon>Phasmatodea</taxon>
        <taxon>Timematodea</taxon>
        <taxon>Timematoidea</taxon>
        <taxon>Timematidae</taxon>
        <taxon>Timema</taxon>
    </lineage>
</organism>
<keyword evidence="9" id="KW-0547">Nucleotide-binding</keyword>
<dbReference type="PANTHER" id="PTHR22749:SF6">
    <property type="entry name" value="RIBOFLAVIN KINASE"/>
    <property type="match status" value="1"/>
</dbReference>
<evidence type="ECO:0000256" key="5">
    <source>
        <dbReference type="ARBA" id="ARBA00022630"/>
    </source>
</evidence>
<dbReference type="InterPro" id="IPR023465">
    <property type="entry name" value="Riboflavin_kinase_dom_sf"/>
</dbReference>
<dbReference type="InterPro" id="IPR023468">
    <property type="entry name" value="Riboflavin_kinase"/>
</dbReference>
<keyword evidence="10" id="KW-0418">Kinase</keyword>
<protein>
    <recommendedName>
        <fullName evidence="4">Riboflavin kinase</fullName>
        <ecNumber evidence="3">2.7.1.26</ecNumber>
    </recommendedName>
    <alternativeName>
        <fullName evidence="16">ATP:riboflavin 5'-phosphotransferase</fullName>
    </alternativeName>
    <alternativeName>
        <fullName evidence="13">Flavokinase</fullName>
    </alternativeName>
</protein>
<keyword evidence="7" id="KW-0808">Transferase</keyword>
<keyword evidence="12" id="KW-0067">ATP-binding</keyword>
<dbReference type="InterPro" id="IPR015865">
    <property type="entry name" value="Riboflavin_kinase_bac/euk"/>
</dbReference>
<gene>
    <name evidence="19" type="ORF">TSIB3V08_LOCUS9482</name>
</gene>
<evidence type="ECO:0000256" key="9">
    <source>
        <dbReference type="ARBA" id="ARBA00022741"/>
    </source>
</evidence>
<sequence length="150" mass="17160">MANNELPYFTSGKVVKGFGRGSKELGIPTANFDDQVVSLLPPGFQTGVYYGWAQVDDGPVYKMVMSIGWNPFYKNIKKSMETHIIHTFPEDFYDSILKVCILGYRRPELNFNSLEEMIAAIKDDIRESEDLLNNEENAVYKDHTFFTELS</sequence>
<evidence type="ECO:0000256" key="1">
    <source>
        <dbReference type="ARBA" id="ARBA00001947"/>
    </source>
</evidence>
<evidence type="ECO:0000256" key="12">
    <source>
        <dbReference type="ARBA" id="ARBA00022840"/>
    </source>
</evidence>